<organism evidence="1 2">
    <name type="scientific">Lentibacillus salicampi</name>
    <dbReference type="NCBI Taxonomy" id="175306"/>
    <lineage>
        <taxon>Bacteria</taxon>
        <taxon>Bacillati</taxon>
        <taxon>Bacillota</taxon>
        <taxon>Bacilli</taxon>
        <taxon>Bacillales</taxon>
        <taxon>Bacillaceae</taxon>
        <taxon>Lentibacillus</taxon>
    </lineage>
</organism>
<dbReference type="EMBL" id="SRHY01000015">
    <property type="protein sequence ID" value="TFJ92825.1"/>
    <property type="molecule type" value="Genomic_DNA"/>
</dbReference>
<comment type="caution">
    <text evidence="1">The sequence shown here is derived from an EMBL/GenBank/DDBJ whole genome shotgun (WGS) entry which is preliminary data.</text>
</comment>
<evidence type="ECO:0000313" key="2">
    <source>
        <dbReference type="Proteomes" id="UP000298484"/>
    </source>
</evidence>
<dbReference type="OrthoDB" id="2706506at2"/>
<protein>
    <submittedName>
        <fullName evidence="1">Hydrolase</fullName>
    </submittedName>
</protein>
<reference evidence="1 2" key="1">
    <citation type="submission" date="2019-03" db="EMBL/GenBank/DDBJ databases">
        <title>Genome sequence of Lentibacillus salicampi ATCC BAA-719.</title>
        <authorList>
            <person name="Maclea K.S."/>
            <person name="Simoes Junior M."/>
        </authorList>
    </citation>
    <scope>NUCLEOTIDE SEQUENCE [LARGE SCALE GENOMIC DNA]</scope>
    <source>
        <strain evidence="1 2">ATCC BAA-719</strain>
    </source>
</reference>
<sequence>MMKNKYYVNLGSQEISQIKYDNNDALIIFATDDEIRTLRGKLDGMHDSDMRSFFRSHVPIMPYHNDKPNDDYDVGVTEAFQMIYELGDKETKKHIDDIGILTDSRM</sequence>
<name>A0A4Y9ABM8_9BACI</name>
<keyword evidence="1" id="KW-0378">Hydrolase</keyword>
<gene>
    <name evidence="1" type="ORF">E4U82_10430</name>
</gene>
<proteinExistence type="predicted"/>
<dbReference type="Proteomes" id="UP000298484">
    <property type="component" value="Unassembled WGS sequence"/>
</dbReference>
<dbReference type="GO" id="GO:0016787">
    <property type="term" value="F:hydrolase activity"/>
    <property type="evidence" value="ECO:0007669"/>
    <property type="project" value="UniProtKB-KW"/>
</dbReference>
<accession>A0A4Y9ABM8</accession>
<dbReference type="AlphaFoldDB" id="A0A4Y9ABM8"/>
<evidence type="ECO:0000313" key="1">
    <source>
        <dbReference type="EMBL" id="TFJ92825.1"/>
    </source>
</evidence>
<keyword evidence="2" id="KW-1185">Reference proteome</keyword>